<evidence type="ECO:0000256" key="1">
    <source>
        <dbReference type="ARBA" id="ARBA00023054"/>
    </source>
</evidence>
<keyword evidence="4" id="KW-0472">Membrane</keyword>
<dbReference type="OrthoDB" id="1870283at2759"/>
<feature type="region of interest" description="Disordered" evidence="3">
    <location>
        <begin position="38"/>
        <end position="102"/>
    </location>
</feature>
<feature type="compositionally biased region" description="Basic and acidic residues" evidence="3">
    <location>
        <begin position="77"/>
        <end position="88"/>
    </location>
</feature>
<name>A0A7J0FEG8_9ERIC</name>
<feature type="compositionally biased region" description="Pro residues" evidence="3">
    <location>
        <begin position="42"/>
        <end position="51"/>
    </location>
</feature>
<keyword evidence="1 2" id="KW-0175">Coiled coil</keyword>
<dbReference type="PANTHER" id="PTHR31342">
    <property type="entry name" value="PROTEIN CHUP1, CHLOROPLASTIC"/>
    <property type="match status" value="1"/>
</dbReference>
<gene>
    <name evidence="5" type="ORF">Acr_11g0014060</name>
</gene>
<reference evidence="5 6" key="1">
    <citation type="submission" date="2019-07" db="EMBL/GenBank/DDBJ databases">
        <title>De Novo Assembly of kiwifruit Actinidia rufa.</title>
        <authorList>
            <person name="Sugita-Konishi S."/>
            <person name="Sato K."/>
            <person name="Mori E."/>
            <person name="Abe Y."/>
            <person name="Kisaki G."/>
            <person name="Hamano K."/>
            <person name="Suezawa K."/>
            <person name="Otani M."/>
            <person name="Fukuda T."/>
            <person name="Manabe T."/>
            <person name="Gomi K."/>
            <person name="Tabuchi M."/>
            <person name="Akimitsu K."/>
            <person name="Kataoka I."/>
        </authorList>
    </citation>
    <scope>NUCLEOTIDE SEQUENCE [LARGE SCALE GENOMIC DNA]</scope>
    <source>
        <strain evidence="6">cv. Fuchu</strain>
    </source>
</reference>
<evidence type="ECO:0000256" key="4">
    <source>
        <dbReference type="SAM" id="Phobius"/>
    </source>
</evidence>
<evidence type="ECO:0000256" key="3">
    <source>
        <dbReference type="SAM" id="MobiDB-lite"/>
    </source>
</evidence>
<accession>A0A7J0FEG8</accession>
<dbReference type="GO" id="GO:0072699">
    <property type="term" value="P:protein localization to cortical microtubule cytoskeleton"/>
    <property type="evidence" value="ECO:0007669"/>
    <property type="project" value="TreeGrafter"/>
</dbReference>
<dbReference type="GO" id="GO:0055028">
    <property type="term" value="C:cortical microtubule"/>
    <property type="evidence" value="ECO:0007669"/>
    <property type="project" value="TreeGrafter"/>
</dbReference>
<dbReference type="InterPro" id="IPR040265">
    <property type="entry name" value="CHUP1/IPGA1-like"/>
</dbReference>
<feature type="coiled-coil region" evidence="2">
    <location>
        <begin position="154"/>
        <end position="260"/>
    </location>
</feature>
<keyword evidence="4" id="KW-1133">Transmembrane helix</keyword>
<feature type="transmembrane region" description="Helical" evidence="4">
    <location>
        <begin position="12"/>
        <end position="32"/>
    </location>
</feature>
<dbReference type="EMBL" id="BJWL01000011">
    <property type="protein sequence ID" value="GFY97100.1"/>
    <property type="molecule type" value="Genomic_DNA"/>
</dbReference>
<dbReference type="AlphaFoldDB" id="A0A7J0FEG8"/>
<dbReference type="PANTHER" id="PTHR31342:SF4">
    <property type="entry name" value="ACTIN BINDING PROTEIN FAMILY"/>
    <property type="match status" value="1"/>
</dbReference>
<sequence>MIVRERREIGPALLKFGVALALSLGGIIFSVLRTKRIKPSRSLPPPPPPNPDCGNQADYHGLERTSSSSNSASGPPEKYEESCTHKASPDSPIAGLSPSSRYSGEKDGLLLPEFNELVKEFDSVAIKAVFSPKKEVETPHSGVETPKSFKSPEREDYEQEIKYLNNMVRILRERERTLEIQLLEYCGFKEQETAVMELQNRLKIKNMEAKLYTLKIESLQADNRRLELQVADYAKVVTDLESARAKVKLLKKKLKSETEHNKEQILTLQQRVKKLLIQEHDIIATDQDIQFKLQKLKDVEQEAEELRRSNRSLWLENSDLARKFEYTQMLAHSVLEDQEVLSSFTAEAMKEESSRLRQQNEDLSKEIEQLQAHRCADAEELVYLRWINACLRYELRNYQARPGKTIARDLSKTLSPKSEEKAKQLIIEYANKEGLEKSIQITDFDFDQWSSSHSYVEDSCDFDDSSVDNSSANKTDTTTKTKIFSKLRKLIQGKDSHHHSRSSSLERTESTDDIVGHSGDSMGGNLVISSRIDAAADRRGYTLKSSSLGSSRSSVDLSRLRILKVDDVKDLASSSRNSDVGSSCVHKSIVLGRGSVSESHEDPGTIQKSELVKYAEVLKDSSGERSKFRLRSASHSSF</sequence>
<keyword evidence="4" id="KW-0812">Transmembrane</keyword>
<feature type="coiled-coil region" evidence="2">
    <location>
        <begin position="346"/>
        <end position="373"/>
    </location>
</feature>
<evidence type="ECO:0000313" key="6">
    <source>
        <dbReference type="Proteomes" id="UP000585474"/>
    </source>
</evidence>
<organism evidence="5 6">
    <name type="scientific">Actinidia rufa</name>
    <dbReference type="NCBI Taxonomy" id="165716"/>
    <lineage>
        <taxon>Eukaryota</taxon>
        <taxon>Viridiplantae</taxon>
        <taxon>Streptophyta</taxon>
        <taxon>Embryophyta</taxon>
        <taxon>Tracheophyta</taxon>
        <taxon>Spermatophyta</taxon>
        <taxon>Magnoliopsida</taxon>
        <taxon>eudicotyledons</taxon>
        <taxon>Gunneridae</taxon>
        <taxon>Pentapetalae</taxon>
        <taxon>asterids</taxon>
        <taxon>Ericales</taxon>
        <taxon>Actinidiaceae</taxon>
        <taxon>Actinidia</taxon>
    </lineage>
</organism>
<feature type="compositionally biased region" description="Basic residues" evidence="3">
    <location>
        <begin position="491"/>
        <end position="501"/>
    </location>
</feature>
<evidence type="ECO:0000313" key="5">
    <source>
        <dbReference type="EMBL" id="GFY97100.1"/>
    </source>
</evidence>
<comment type="caution">
    <text evidence="5">The sequence shown here is derived from an EMBL/GenBank/DDBJ whole genome shotgun (WGS) entry which is preliminary data.</text>
</comment>
<evidence type="ECO:0000256" key="2">
    <source>
        <dbReference type="SAM" id="Coils"/>
    </source>
</evidence>
<keyword evidence="6" id="KW-1185">Reference proteome</keyword>
<protein>
    <submittedName>
        <fullName evidence="5">Actin binding protein family</fullName>
    </submittedName>
</protein>
<proteinExistence type="predicted"/>
<feature type="region of interest" description="Disordered" evidence="3">
    <location>
        <begin position="491"/>
        <end position="520"/>
    </location>
</feature>
<dbReference type="Proteomes" id="UP000585474">
    <property type="component" value="Unassembled WGS sequence"/>
</dbReference>